<evidence type="ECO:0000313" key="1">
    <source>
        <dbReference type="EMBL" id="KAJ8444021.1"/>
    </source>
</evidence>
<sequence length="168" mass="19137">MTSSLWTIILRGTMIEPGVMEKEYDEIDTENLMKLCFAQEDPQPAIIPQGAIKQAAGKPITLAFVGGRFKYYADTFKKTGFTGGLNYSRSMDLNWELMGAWTLDRVIDQAACQVHNGRSGPNDYIRKGGFWRDMPLVEDVVIMEGVGHFINEENKEETNKHIQYFDKF</sequence>
<dbReference type="InterPro" id="IPR029058">
    <property type="entry name" value="AB_hydrolase_fold"/>
</dbReference>
<name>A0A9Q1KJL7_9CARY</name>
<dbReference type="AlphaFoldDB" id="A0A9Q1KJL7"/>
<gene>
    <name evidence="1" type="ORF">Cgig2_020867</name>
</gene>
<dbReference type="PANTHER" id="PTHR43329">
    <property type="entry name" value="EPOXIDE HYDROLASE"/>
    <property type="match status" value="1"/>
</dbReference>
<protein>
    <submittedName>
        <fullName evidence="1">Uncharacterized protein</fullName>
    </submittedName>
</protein>
<dbReference type="Proteomes" id="UP001153076">
    <property type="component" value="Unassembled WGS sequence"/>
</dbReference>
<organism evidence="1 2">
    <name type="scientific">Carnegiea gigantea</name>
    <dbReference type="NCBI Taxonomy" id="171969"/>
    <lineage>
        <taxon>Eukaryota</taxon>
        <taxon>Viridiplantae</taxon>
        <taxon>Streptophyta</taxon>
        <taxon>Embryophyta</taxon>
        <taxon>Tracheophyta</taxon>
        <taxon>Spermatophyta</taxon>
        <taxon>Magnoliopsida</taxon>
        <taxon>eudicotyledons</taxon>
        <taxon>Gunneridae</taxon>
        <taxon>Pentapetalae</taxon>
        <taxon>Caryophyllales</taxon>
        <taxon>Cactineae</taxon>
        <taxon>Cactaceae</taxon>
        <taxon>Cactoideae</taxon>
        <taxon>Echinocereeae</taxon>
        <taxon>Carnegiea</taxon>
    </lineage>
</organism>
<reference evidence="1" key="1">
    <citation type="submission" date="2022-04" db="EMBL/GenBank/DDBJ databases">
        <title>Carnegiea gigantea Genome sequencing and assembly v2.</title>
        <authorList>
            <person name="Copetti D."/>
            <person name="Sanderson M.J."/>
            <person name="Burquez A."/>
            <person name="Wojciechowski M.F."/>
        </authorList>
    </citation>
    <scope>NUCLEOTIDE SEQUENCE</scope>
    <source>
        <strain evidence="1">SGP5-SGP5p</strain>
        <tissue evidence="1">Aerial part</tissue>
    </source>
</reference>
<evidence type="ECO:0000313" key="2">
    <source>
        <dbReference type="Proteomes" id="UP001153076"/>
    </source>
</evidence>
<keyword evidence="2" id="KW-1185">Reference proteome</keyword>
<dbReference type="EMBL" id="JAKOGI010000109">
    <property type="protein sequence ID" value="KAJ8444021.1"/>
    <property type="molecule type" value="Genomic_DNA"/>
</dbReference>
<accession>A0A9Q1KJL7</accession>
<dbReference type="Gene3D" id="3.40.50.1820">
    <property type="entry name" value="alpha/beta hydrolase"/>
    <property type="match status" value="1"/>
</dbReference>
<dbReference type="OrthoDB" id="7130006at2759"/>
<dbReference type="SUPFAM" id="SSF53474">
    <property type="entry name" value="alpha/beta-Hydrolases"/>
    <property type="match status" value="1"/>
</dbReference>
<proteinExistence type="predicted"/>
<comment type="caution">
    <text evidence="1">The sequence shown here is derived from an EMBL/GenBank/DDBJ whole genome shotgun (WGS) entry which is preliminary data.</text>
</comment>